<dbReference type="InterPro" id="IPR019398">
    <property type="entry name" value="Pre-rRNA_process_TSR2"/>
</dbReference>
<dbReference type="AlphaFoldDB" id="A0A088RTZ1"/>
<organism evidence="4 5">
    <name type="scientific">Leishmania panamensis</name>
    <dbReference type="NCBI Taxonomy" id="5679"/>
    <lineage>
        <taxon>Eukaryota</taxon>
        <taxon>Discoba</taxon>
        <taxon>Euglenozoa</taxon>
        <taxon>Kinetoplastea</taxon>
        <taxon>Metakinetoplastina</taxon>
        <taxon>Trypanosomatida</taxon>
        <taxon>Trypanosomatidae</taxon>
        <taxon>Leishmaniinae</taxon>
        <taxon>Leishmania</taxon>
        <taxon>Leishmania guyanensis species complex</taxon>
    </lineage>
</organism>
<sequence length="225" mass="25343">MQANGPQMSYGAQLRASMQTLRANDAQFEQFTRGLGAVLQQWTALQLVAQHCDSRAPAVLYEDLCAWHQRDGEVYLDDMEVYFEEFFDNIRFVRIEDDSMQEVGAVLHDMYCRCCLNDFSLVEHYLQTLPIYAQTNPVAMSVNGGTTDDPDNDAEGDDEAGSEAGCEEDMGNGDEESELMQGPGSQALQQPLQAPPRQKQPQQLLQRRKRKNASVRSKNGWNIVQ</sequence>
<dbReference type="VEuPathDB" id="TriTrypDB:LPAL13_270018300"/>
<name>A0A088RTZ1_LEIPA</name>
<keyword evidence="5" id="KW-1185">Reference proteome</keyword>
<dbReference type="EMBL" id="CP009396">
    <property type="protein sequence ID" value="AIN99493.1"/>
    <property type="molecule type" value="Genomic_DNA"/>
</dbReference>
<dbReference type="Proteomes" id="UP000063063">
    <property type="component" value="Chromosome 27"/>
</dbReference>
<dbReference type="PANTHER" id="PTHR21250">
    <property type="entry name" value="PRE-RRNA-PROCESSING PROTEIN TSR2 HOMOLOG"/>
    <property type="match status" value="1"/>
</dbReference>
<dbReference type="GeneID" id="22576289"/>
<evidence type="ECO:0000313" key="4">
    <source>
        <dbReference type="EMBL" id="AIN99493.1"/>
    </source>
</evidence>
<comment type="similarity">
    <text evidence="1">Belongs to the TSR2 family.</text>
</comment>
<feature type="region of interest" description="Disordered" evidence="3">
    <location>
        <begin position="141"/>
        <end position="225"/>
    </location>
</feature>
<dbReference type="VEuPathDB" id="TriTrypDB:LPMP_271110"/>
<dbReference type="RefSeq" id="XP_010700200.1">
    <property type="nucleotide sequence ID" value="XM_010701898.1"/>
</dbReference>
<evidence type="ECO:0000313" key="5">
    <source>
        <dbReference type="Proteomes" id="UP000063063"/>
    </source>
</evidence>
<feature type="compositionally biased region" description="Acidic residues" evidence="3">
    <location>
        <begin position="148"/>
        <end position="178"/>
    </location>
</feature>
<dbReference type="OrthoDB" id="263560at2759"/>
<reference evidence="4 5" key="1">
    <citation type="journal article" date="2015" name="Sci. Rep.">
        <title>The genome of Leishmania panamensis: insights into genomics of the L. (Viannia) subgenus.</title>
        <authorList>
            <person name="Llanes A."/>
            <person name="Restrepo C.M."/>
            <person name="Vecchio G.D."/>
            <person name="Anguizola F.J."/>
            <person name="Lleonart R."/>
        </authorList>
    </citation>
    <scope>NUCLEOTIDE SEQUENCE [LARGE SCALE GENOMIC DNA]</scope>
    <source>
        <strain evidence="4 5">MHOM/PA/94/PSC-1</strain>
    </source>
</reference>
<dbReference type="eggNOG" id="ENOG502S1M5">
    <property type="taxonomic scope" value="Eukaryota"/>
</dbReference>
<feature type="compositionally biased region" description="Low complexity" evidence="3">
    <location>
        <begin position="186"/>
        <end position="205"/>
    </location>
</feature>
<dbReference type="KEGG" id="lpan:LPMP_271110"/>
<evidence type="ECO:0000256" key="1">
    <source>
        <dbReference type="ARBA" id="ARBA00006524"/>
    </source>
</evidence>
<dbReference type="GO" id="GO:0006364">
    <property type="term" value="P:rRNA processing"/>
    <property type="evidence" value="ECO:0007669"/>
    <property type="project" value="UniProtKB-KW"/>
</dbReference>
<keyword evidence="2" id="KW-0698">rRNA processing</keyword>
<evidence type="ECO:0000256" key="2">
    <source>
        <dbReference type="ARBA" id="ARBA00022552"/>
    </source>
</evidence>
<gene>
    <name evidence="4" type="ORF">LPMP_271110</name>
</gene>
<evidence type="ECO:0000256" key="3">
    <source>
        <dbReference type="SAM" id="MobiDB-lite"/>
    </source>
</evidence>
<proteinExistence type="inferred from homology"/>
<feature type="compositionally biased region" description="Polar residues" evidence="3">
    <location>
        <begin position="214"/>
        <end position="225"/>
    </location>
</feature>
<protein>
    <recommendedName>
        <fullName evidence="6">Pre-rRNA-processing protein TSR2</fullName>
    </recommendedName>
</protein>
<evidence type="ECO:0008006" key="6">
    <source>
        <dbReference type="Google" id="ProtNLM"/>
    </source>
</evidence>
<accession>A0A088RTZ1</accession>